<evidence type="ECO:0000313" key="3">
    <source>
        <dbReference type="Proteomes" id="UP001553161"/>
    </source>
</evidence>
<accession>A0ABV3L2P4</accession>
<reference evidence="2 3" key="1">
    <citation type="submission" date="2024-07" db="EMBL/GenBank/DDBJ databases">
        <authorList>
            <person name="Kang M."/>
        </authorList>
    </citation>
    <scope>NUCLEOTIDE SEQUENCE [LARGE SCALE GENOMIC DNA]</scope>
    <source>
        <strain evidence="2 3">DFM31</strain>
    </source>
</reference>
<dbReference type="GO" id="GO:0016787">
    <property type="term" value="F:hydrolase activity"/>
    <property type="evidence" value="ECO:0007669"/>
    <property type="project" value="UniProtKB-KW"/>
</dbReference>
<dbReference type="InterPro" id="IPR050582">
    <property type="entry name" value="HAD-like_SerB"/>
</dbReference>
<dbReference type="EMBL" id="JBFBVU010000002">
    <property type="protein sequence ID" value="MEV8465834.1"/>
    <property type="molecule type" value="Genomic_DNA"/>
</dbReference>
<proteinExistence type="predicted"/>
<dbReference type="CDD" id="cd01427">
    <property type="entry name" value="HAD_like"/>
    <property type="match status" value="1"/>
</dbReference>
<feature type="signal peptide" evidence="1">
    <location>
        <begin position="1"/>
        <end position="26"/>
    </location>
</feature>
<evidence type="ECO:0000313" key="2">
    <source>
        <dbReference type="EMBL" id="MEV8465834.1"/>
    </source>
</evidence>
<dbReference type="Proteomes" id="UP001553161">
    <property type="component" value="Unassembled WGS sequence"/>
</dbReference>
<keyword evidence="3" id="KW-1185">Reference proteome</keyword>
<dbReference type="RefSeq" id="WP_366191564.1">
    <property type="nucleotide sequence ID" value="NZ_JBFBVU010000002.1"/>
</dbReference>
<dbReference type="InterPro" id="IPR023214">
    <property type="entry name" value="HAD_sf"/>
</dbReference>
<dbReference type="SUPFAM" id="SSF56784">
    <property type="entry name" value="HAD-like"/>
    <property type="match status" value="1"/>
</dbReference>
<dbReference type="EC" id="3.1.3.-" evidence="2"/>
<gene>
    <name evidence="2" type="ORF">AB0T83_03430</name>
</gene>
<keyword evidence="1" id="KW-0732">Signal</keyword>
<name>A0ABV3L2P4_9RHOB</name>
<protein>
    <submittedName>
        <fullName evidence="2">HAD family hydrolase</fullName>
        <ecNumber evidence="2">3.1.3.-</ecNumber>
    </submittedName>
</protein>
<evidence type="ECO:0000256" key="1">
    <source>
        <dbReference type="SAM" id="SignalP"/>
    </source>
</evidence>
<feature type="chain" id="PRO_5046829371" evidence="1">
    <location>
        <begin position="27"/>
        <end position="331"/>
    </location>
</feature>
<dbReference type="Gene3D" id="3.40.50.1000">
    <property type="entry name" value="HAD superfamily/HAD-like"/>
    <property type="match status" value="1"/>
</dbReference>
<keyword evidence="2" id="KW-0378">Hydrolase</keyword>
<dbReference type="PANTHER" id="PTHR43344">
    <property type="entry name" value="PHOSPHOSERINE PHOSPHATASE"/>
    <property type="match status" value="1"/>
</dbReference>
<comment type="caution">
    <text evidence="2">The sequence shown here is derived from an EMBL/GenBank/DDBJ whole genome shotgun (WGS) entry which is preliminary data.</text>
</comment>
<dbReference type="InterPro" id="IPR036412">
    <property type="entry name" value="HAD-like_sf"/>
</dbReference>
<dbReference type="Pfam" id="PF12710">
    <property type="entry name" value="HAD"/>
    <property type="match status" value="1"/>
</dbReference>
<sequence length="331" mass="36144">MTTFGKKALSQLCLAATTAVASPALAQTDPLPSWAESRSKAAIVDFVTQVTDEGSPDLVPQEDRIAVFDNDGTLWAEQPNYVQLAFALDRIRALAPEHPEWTTTEPYASILKGDDAAALARGEKALMQIIADSHSGLTTEEFAKVVHDWITTTPNPVTGRLPTQMIYQPMLELLDYLRANGFETYIVSGGGVEFMRVFAEATYGVPPENTIGSVGKLKYDVIDGQPVLLKEPGIAFVDDGPGKPVAISTHIGRRAIAAFGNSDGDLQMLEYTCLQQAPRLCAFVHHTDAEREWAYDRDSHIGKLDKGLDAAGTFNWTLIDMGQDWTTIFPQ</sequence>
<organism evidence="2 3">
    <name type="scientific">Meridianimarinicoccus marinus</name>
    <dbReference type="NCBI Taxonomy" id="3231483"/>
    <lineage>
        <taxon>Bacteria</taxon>
        <taxon>Pseudomonadati</taxon>
        <taxon>Pseudomonadota</taxon>
        <taxon>Alphaproteobacteria</taxon>
        <taxon>Rhodobacterales</taxon>
        <taxon>Paracoccaceae</taxon>
        <taxon>Meridianimarinicoccus</taxon>
    </lineage>
</organism>